<name>A0A0A8ZM26_ARUDO</name>
<dbReference type="EMBL" id="GBRH01259167">
    <property type="protein sequence ID" value="JAD38728.1"/>
    <property type="molecule type" value="Transcribed_RNA"/>
</dbReference>
<accession>A0A0A8ZM26</accession>
<reference evidence="1" key="1">
    <citation type="submission" date="2014-09" db="EMBL/GenBank/DDBJ databases">
        <authorList>
            <person name="Magalhaes I.L.F."/>
            <person name="Oliveira U."/>
            <person name="Santos F.R."/>
            <person name="Vidigal T.H.D.A."/>
            <person name="Brescovit A.D."/>
            <person name="Santos A.J."/>
        </authorList>
    </citation>
    <scope>NUCLEOTIDE SEQUENCE</scope>
    <source>
        <tissue evidence="1">Shoot tissue taken approximately 20 cm above the soil surface</tissue>
    </source>
</reference>
<proteinExistence type="predicted"/>
<evidence type="ECO:0000313" key="1">
    <source>
        <dbReference type="EMBL" id="JAD38728.1"/>
    </source>
</evidence>
<sequence length="40" mass="4499">MPPAIQKSCVIGKLLPSRIKNPMQKTSVITEEELFISKDQ</sequence>
<organism evidence="1">
    <name type="scientific">Arundo donax</name>
    <name type="common">Giant reed</name>
    <name type="synonym">Donax arundinaceus</name>
    <dbReference type="NCBI Taxonomy" id="35708"/>
    <lineage>
        <taxon>Eukaryota</taxon>
        <taxon>Viridiplantae</taxon>
        <taxon>Streptophyta</taxon>
        <taxon>Embryophyta</taxon>
        <taxon>Tracheophyta</taxon>
        <taxon>Spermatophyta</taxon>
        <taxon>Magnoliopsida</taxon>
        <taxon>Liliopsida</taxon>
        <taxon>Poales</taxon>
        <taxon>Poaceae</taxon>
        <taxon>PACMAD clade</taxon>
        <taxon>Arundinoideae</taxon>
        <taxon>Arundineae</taxon>
        <taxon>Arundo</taxon>
    </lineage>
</organism>
<dbReference type="AlphaFoldDB" id="A0A0A8ZM26"/>
<reference evidence="1" key="2">
    <citation type="journal article" date="2015" name="Data Brief">
        <title>Shoot transcriptome of the giant reed, Arundo donax.</title>
        <authorList>
            <person name="Barrero R.A."/>
            <person name="Guerrero F.D."/>
            <person name="Moolhuijzen P."/>
            <person name="Goolsby J.A."/>
            <person name="Tidwell J."/>
            <person name="Bellgard S.E."/>
            <person name="Bellgard M.I."/>
        </authorList>
    </citation>
    <scope>NUCLEOTIDE SEQUENCE</scope>
    <source>
        <tissue evidence="1">Shoot tissue taken approximately 20 cm above the soil surface</tissue>
    </source>
</reference>
<protein>
    <submittedName>
        <fullName evidence="1">Uncharacterized protein</fullName>
    </submittedName>
</protein>